<evidence type="ECO:0000313" key="1">
    <source>
        <dbReference type="EMBL" id="EEP64557.1"/>
    </source>
</evidence>
<evidence type="ECO:0000313" key="2">
    <source>
        <dbReference type="Proteomes" id="UP000003529"/>
    </source>
</evidence>
<dbReference type="HOGENOM" id="CLU_122734_4_0_9"/>
<sequence length="140" mass="16893">MKVDSIYAIIKERRIWMEKPKFISYTRPNGRNEFEEFYNSLPTKDRNKLRATIDMIEKAGIQPAIQLEWVKKLNSEIYEIRSKISSNIQRALYFHIKNNQYIITHGFTKKTQKTPIKEIIRAKQIKQEFEEEYYATKTIR</sequence>
<proteinExistence type="predicted"/>
<dbReference type="eggNOG" id="COG4679">
    <property type="taxonomic scope" value="Bacteria"/>
</dbReference>
<accession>C4FRS9</accession>
<dbReference type="Proteomes" id="UP000003529">
    <property type="component" value="Unassembled WGS sequence"/>
</dbReference>
<dbReference type="Pfam" id="PF05973">
    <property type="entry name" value="Gp49"/>
    <property type="match status" value="1"/>
</dbReference>
<keyword evidence="2" id="KW-1185">Reference proteome</keyword>
<dbReference type="AlphaFoldDB" id="C4FRS9"/>
<organism evidence="1 2">
    <name type="scientific">Veillonella dispar ATCC 17748</name>
    <dbReference type="NCBI Taxonomy" id="546273"/>
    <lineage>
        <taxon>Bacteria</taxon>
        <taxon>Bacillati</taxon>
        <taxon>Bacillota</taxon>
        <taxon>Negativicutes</taxon>
        <taxon>Veillonellales</taxon>
        <taxon>Veillonellaceae</taxon>
        <taxon>Veillonella</taxon>
    </lineage>
</organism>
<name>C4FRS9_9FIRM</name>
<comment type="caution">
    <text evidence="1">The sequence shown here is derived from an EMBL/GenBank/DDBJ whole genome shotgun (WGS) entry which is preliminary data.</text>
</comment>
<reference evidence="1" key="1">
    <citation type="submission" date="2009-04" db="EMBL/GenBank/DDBJ databases">
        <authorList>
            <person name="Weinstock G."/>
            <person name="Sodergren E."/>
            <person name="Clifton S."/>
            <person name="Fulton L."/>
            <person name="Fulton B."/>
            <person name="Courtney L."/>
            <person name="Fronick C."/>
            <person name="Harrison M."/>
            <person name="Strong C."/>
            <person name="Farmer C."/>
            <person name="Delahaunty K."/>
            <person name="Markovic C."/>
            <person name="Hall O."/>
            <person name="Minx P."/>
            <person name="Tomlinson C."/>
            <person name="Mitreva M."/>
            <person name="Nelson J."/>
            <person name="Hou S."/>
            <person name="Wollam A."/>
            <person name="Pepin K.H."/>
            <person name="Johnson M."/>
            <person name="Bhonagiri V."/>
            <person name="Nash W.E."/>
            <person name="Warren W."/>
            <person name="Chinwalla A."/>
            <person name="Mardis E.R."/>
            <person name="Wilson R.K."/>
        </authorList>
    </citation>
    <scope>NUCLEOTIDE SEQUENCE [LARGE SCALE GENOMIC DNA]</scope>
    <source>
        <strain evidence="1">ATCC 17748</strain>
    </source>
</reference>
<protein>
    <submittedName>
        <fullName evidence="1">Toxin-antitoxin system, toxin component, RelE family</fullName>
    </submittedName>
</protein>
<dbReference type="InterPro" id="IPR009241">
    <property type="entry name" value="HigB-like"/>
</dbReference>
<gene>
    <name evidence="1" type="ORF">VEIDISOL_01618</name>
</gene>
<dbReference type="EMBL" id="ACIK02000019">
    <property type="protein sequence ID" value="EEP64557.1"/>
    <property type="molecule type" value="Genomic_DNA"/>
</dbReference>